<proteinExistence type="predicted"/>
<feature type="region of interest" description="Disordered" evidence="1">
    <location>
        <begin position="66"/>
        <end position="87"/>
    </location>
</feature>
<reference evidence="2" key="1">
    <citation type="submission" date="2020-01" db="EMBL/GenBank/DDBJ databases">
        <title>Development of genomics and gene disruption for Polysphondylium violaceum indicates a role for the polyketide synthase stlB in stalk morphogenesis.</title>
        <authorList>
            <person name="Narita B."/>
            <person name="Kawabe Y."/>
            <person name="Kin K."/>
            <person name="Saito T."/>
            <person name="Gibbs R."/>
            <person name="Kuspa A."/>
            <person name="Muzny D."/>
            <person name="Queller D."/>
            <person name="Richards S."/>
            <person name="Strassman J."/>
            <person name="Sucgang R."/>
            <person name="Worley K."/>
            <person name="Schaap P."/>
        </authorList>
    </citation>
    <scope>NUCLEOTIDE SEQUENCE</scope>
    <source>
        <strain evidence="2">QSvi11</strain>
    </source>
</reference>
<dbReference type="EMBL" id="AJWJ01000165">
    <property type="protein sequence ID" value="KAF2074102.1"/>
    <property type="molecule type" value="Genomic_DNA"/>
</dbReference>
<evidence type="ECO:0000256" key="1">
    <source>
        <dbReference type="SAM" id="MobiDB-lite"/>
    </source>
</evidence>
<name>A0A8J4V4Z9_9MYCE</name>
<sequence>MVNIKKTNQFKIKERVKKVSSIEKDKILSKTLVPNKESKETNNNTVLEETKKRMDQFMKQLNEKVLKSNDEGDEQQKSKKLKLNNDSTTPTIKFEDLYLVFKD</sequence>
<protein>
    <submittedName>
        <fullName evidence="2">Uncharacterized protein</fullName>
    </submittedName>
</protein>
<feature type="compositionally biased region" description="Basic and acidic residues" evidence="1">
    <location>
        <begin position="66"/>
        <end position="77"/>
    </location>
</feature>
<dbReference type="Proteomes" id="UP000695562">
    <property type="component" value="Unassembled WGS sequence"/>
</dbReference>
<dbReference type="AlphaFoldDB" id="A0A8J4V4Z9"/>
<gene>
    <name evidence="2" type="ORF">CYY_004587</name>
</gene>
<keyword evidence="3" id="KW-1185">Reference proteome</keyword>
<accession>A0A8J4V4Z9</accession>
<comment type="caution">
    <text evidence="2">The sequence shown here is derived from an EMBL/GenBank/DDBJ whole genome shotgun (WGS) entry which is preliminary data.</text>
</comment>
<evidence type="ECO:0000313" key="3">
    <source>
        <dbReference type="Proteomes" id="UP000695562"/>
    </source>
</evidence>
<evidence type="ECO:0000313" key="2">
    <source>
        <dbReference type="EMBL" id="KAF2074102.1"/>
    </source>
</evidence>
<organism evidence="2 3">
    <name type="scientific">Polysphondylium violaceum</name>
    <dbReference type="NCBI Taxonomy" id="133409"/>
    <lineage>
        <taxon>Eukaryota</taxon>
        <taxon>Amoebozoa</taxon>
        <taxon>Evosea</taxon>
        <taxon>Eumycetozoa</taxon>
        <taxon>Dictyostelia</taxon>
        <taxon>Dictyosteliales</taxon>
        <taxon>Dictyosteliaceae</taxon>
        <taxon>Polysphondylium</taxon>
    </lineage>
</organism>